<dbReference type="PANTHER" id="PTHR21016">
    <property type="entry name" value="BETA-AMYLOID BINDING PROTEIN-RELATED"/>
    <property type="match status" value="1"/>
</dbReference>
<keyword evidence="4 8" id="KW-1133">Transmembrane helix</keyword>
<evidence type="ECO:0000256" key="6">
    <source>
        <dbReference type="ARBA" id="ARBA00023180"/>
    </source>
</evidence>
<evidence type="ECO:0000256" key="3">
    <source>
        <dbReference type="ARBA" id="ARBA00022729"/>
    </source>
</evidence>
<name>A0ABP8WEK4_9ACTN</name>
<reference evidence="12" key="1">
    <citation type="journal article" date="2019" name="Int. J. Syst. Evol. Microbiol.">
        <title>The Global Catalogue of Microorganisms (GCM) 10K type strain sequencing project: providing services to taxonomists for standard genome sequencing and annotation.</title>
        <authorList>
            <consortium name="The Broad Institute Genomics Platform"/>
            <consortium name="The Broad Institute Genome Sequencing Center for Infectious Disease"/>
            <person name="Wu L."/>
            <person name="Ma J."/>
        </authorList>
    </citation>
    <scope>NUCLEOTIDE SEQUENCE [LARGE SCALE GENOMIC DNA]</scope>
    <source>
        <strain evidence="12">JCM 18127</strain>
    </source>
</reference>
<dbReference type="Pfam" id="PF05154">
    <property type="entry name" value="TM2"/>
    <property type="match status" value="1"/>
</dbReference>
<feature type="compositionally biased region" description="Low complexity" evidence="7">
    <location>
        <begin position="20"/>
        <end position="72"/>
    </location>
</feature>
<evidence type="ECO:0000256" key="5">
    <source>
        <dbReference type="ARBA" id="ARBA00023136"/>
    </source>
</evidence>
<dbReference type="RefSeq" id="WP_345266748.1">
    <property type="nucleotide sequence ID" value="NZ_BAABIM010000002.1"/>
</dbReference>
<dbReference type="InterPro" id="IPR025640">
    <property type="entry name" value="GYF_2"/>
</dbReference>
<dbReference type="EMBL" id="BAABIM010000002">
    <property type="protein sequence ID" value="GAA4688140.1"/>
    <property type="molecule type" value="Genomic_DNA"/>
</dbReference>
<keyword evidence="2 8" id="KW-0812">Transmembrane</keyword>
<feature type="transmembrane region" description="Helical" evidence="8">
    <location>
        <begin position="163"/>
        <end position="186"/>
    </location>
</feature>
<sequence length="198" mass="21343">MSQPPQDPFASPPPEPPEQPGQYGQPGQPSQYGQPQPGQYGQPQYGQPDPGQYGQQYGQPGQPPQGYGQQPAYGYGAPTGPFYIGYMGQEHGPLDVQQLAGMASSGQLKPDTMVRMEGQQSWFAAKEVPGLYSDKEMVTTAIISWLVGIFGVDRFYLGYTGLGVAKLLTCGGLGIWAIIDLILIILRKVPDAQGRPLK</sequence>
<feature type="domain" description="GYF" evidence="10">
    <location>
        <begin position="83"/>
        <end position="131"/>
    </location>
</feature>
<dbReference type="Pfam" id="PF14237">
    <property type="entry name" value="GYF_2"/>
    <property type="match status" value="1"/>
</dbReference>
<evidence type="ECO:0000256" key="7">
    <source>
        <dbReference type="SAM" id="MobiDB-lite"/>
    </source>
</evidence>
<protein>
    <recommendedName>
        <fullName evidence="13">TM2 domain-containing protein</fullName>
    </recommendedName>
</protein>
<dbReference type="Proteomes" id="UP001500621">
    <property type="component" value="Unassembled WGS sequence"/>
</dbReference>
<keyword evidence="3" id="KW-0732">Signal</keyword>
<evidence type="ECO:0000256" key="2">
    <source>
        <dbReference type="ARBA" id="ARBA00022692"/>
    </source>
</evidence>
<keyword evidence="12" id="KW-1185">Reference proteome</keyword>
<evidence type="ECO:0008006" key="13">
    <source>
        <dbReference type="Google" id="ProtNLM"/>
    </source>
</evidence>
<proteinExistence type="predicted"/>
<evidence type="ECO:0000313" key="11">
    <source>
        <dbReference type="EMBL" id="GAA4688140.1"/>
    </source>
</evidence>
<dbReference type="InterPro" id="IPR007829">
    <property type="entry name" value="TM2"/>
</dbReference>
<accession>A0ABP8WEK4</accession>
<evidence type="ECO:0000313" key="12">
    <source>
        <dbReference type="Proteomes" id="UP001500621"/>
    </source>
</evidence>
<feature type="domain" description="TM2" evidence="9">
    <location>
        <begin position="134"/>
        <end position="182"/>
    </location>
</feature>
<feature type="region of interest" description="Disordered" evidence="7">
    <location>
        <begin position="1"/>
        <end position="72"/>
    </location>
</feature>
<evidence type="ECO:0000256" key="8">
    <source>
        <dbReference type="SAM" id="Phobius"/>
    </source>
</evidence>
<evidence type="ECO:0000256" key="4">
    <source>
        <dbReference type="ARBA" id="ARBA00022989"/>
    </source>
</evidence>
<dbReference type="PANTHER" id="PTHR21016:SF4">
    <property type="entry name" value="TM2 DOMAIN-CONTAINING PROTEIN 2"/>
    <property type="match status" value="1"/>
</dbReference>
<feature type="compositionally biased region" description="Pro residues" evidence="7">
    <location>
        <begin position="1"/>
        <end position="19"/>
    </location>
</feature>
<evidence type="ECO:0000259" key="10">
    <source>
        <dbReference type="Pfam" id="PF14237"/>
    </source>
</evidence>
<evidence type="ECO:0000259" key="9">
    <source>
        <dbReference type="Pfam" id="PF05154"/>
    </source>
</evidence>
<organism evidence="11 12">
    <name type="scientific">Nocardioides nanhaiensis</name>
    <dbReference type="NCBI Taxonomy" id="1476871"/>
    <lineage>
        <taxon>Bacteria</taxon>
        <taxon>Bacillati</taxon>
        <taxon>Actinomycetota</taxon>
        <taxon>Actinomycetes</taxon>
        <taxon>Propionibacteriales</taxon>
        <taxon>Nocardioidaceae</taxon>
        <taxon>Nocardioides</taxon>
    </lineage>
</organism>
<keyword evidence="6" id="KW-0325">Glycoprotein</keyword>
<keyword evidence="5 8" id="KW-0472">Membrane</keyword>
<comment type="subcellular location">
    <subcellularLocation>
        <location evidence="1">Membrane</location>
        <topology evidence="1">Multi-pass membrane protein</topology>
    </subcellularLocation>
</comment>
<dbReference type="InterPro" id="IPR050932">
    <property type="entry name" value="TM2D1-3-like"/>
</dbReference>
<comment type="caution">
    <text evidence="11">The sequence shown here is derived from an EMBL/GenBank/DDBJ whole genome shotgun (WGS) entry which is preliminary data.</text>
</comment>
<gene>
    <name evidence="11" type="ORF">GCM10023226_27540</name>
</gene>
<evidence type="ECO:0000256" key="1">
    <source>
        <dbReference type="ARBA" id="ARBA00004141"/>
    </source>
</evidence>